<proteinExistence type="predicted"/>
<name>A0A0P4RFI8_9ACTN</name>
<gene>
    <name evidence="1" type="ORF">TPA0598_10_00790</name>
</gene>
<dbReference type="EMBL" id="BBNO01000010">
    <property type="protein sequence ID" value="GAO12109.1"/>
    <property type="molecule type" value="Genomic_DNA"/>
</dbReference>
<dbReference type="AlphaFoldDB" id="A0A0P4RFI8"/>
<accession>A0A0P4RFI8</accession>
<evidence type="ECO:0000313" key="2">
    <source>
        <dbReference type="Proteomes" id="UP000048965"/>
    </source>
</evidence>
<keyword evidence="2" id="KW-1185">Reference proteome</keyword>
<dbReference type="Proteomes" id="UP000048965">
    <property type="component" value="Unassembled WGS sequence"/>
</dbReference>
<reference evidence="1 2" key="2">
    <citation type="journal article" date="2015" name="Stand. Genomic Sci.">
        <title>Draft genome sequence of marine-derived Streptomyces sp. TP-A0598, a producer of anti-MRSA antibiotic lydicamycins.</title>
        <authorList>
            <person name="Komaki H."/>
            <person name="Ichikawa N."/>
            <person name="Hosoyama A."/>
            <person name="Fujita N."/>
            <person name="Igarashi Y."/>
        </authorList>
    </citation>
    <scope>NUCLEOTIDE SEQUENCE [LARGE SCALE GENOMIC DNA]</scope>
    <source>
        <strain evidence="1 2">NBRC 110027</strain>
    </source>
</reference>
<comment type="caution">
    <text evidence="1">The sequence shown here is derived from an EMBL/GenBank/DDBJ whole genome shotgun (WGS) entry which is preliminary data.</text>
</comment>
<reference evidence="2" key="1">
    <citation type="submission" date="2014-09" db="EMBL/GenBank/DDBJ databases">
        <title>Whole genome shotgun sequence of Streptomyces sp. NBRC 110027.</title>
        <authorList>
            <person name="Komaki H."/>
            <person name="Ichikawa N."/>
            <person name="Katano-Makiyama Y."/>
            <person name="Hosoyama A."/>
            <person name="Hashimoto M."/>
            <person name="Uohara A."/>
            <person name="Kitahashi Y."/>
            <person name="Ohji S."/>
            <person name="Kimura A."/>
            <person name="Yamazoe A."/>
            <person name="Igarashi Y."/>
            <person name="Fujita N."/>
        </authorList>
    </citation>
    <scope>NUCLEOTIDE SEQUENCE [LARGE SCALE GENOMIC DNA]</scope>
    <source>
        <strain evidence="2">NBRC 110027</strain>
    </source>
</reference>
<organism evidence="1 2">
    <name type="scientific">Streptomyces lydicamycinicus</name>
    <dbReference type="NCBI Taxonomy" id="1546107"/>
    <lineage>
        <taxon>Bacteria</taxon>
        <taxon>Bacillati</taxon>
        <taxon>Actinomycetota</taxon>
        <taxon>Actinomycetes</taxon>
        <taxon>Kitasatosporales</taxon>
        <taxon>Streptomycetaceae</taxon>
        <taxon>Streptomyces</taxon>
    </lineage>
</organism>
<protein>
    <submittedName>
        <fullName evidence="1">Putative oxidoreductase</fullName>
    </submittedName>
</protein>
<sequence length="62" mass="6418">MDPRLGALCDGTPVECPRMADCGGWGGRGAPGPWAELPAWRSLRAAVLIKAGRRADVAGTVT</sequence>
<evidence type="ECO:0000313" key="1">
    <source>
        <dbReference type="EMBL" id="GAO12109.1"/>
    </source>
</evidence>